<dbReference type="AlphaFoldDB" id="A0A7C4U8J4"/>
<proteinExistence type="predicted"/>
<protein>
    <submittedName>
        <fullName evidence="1">Uncharacterized protein</fullName>
    </submittedName>
</protein>
<gene>
    <name evidence="1" type="ORF">ENV67_05375</name>
</gene>
<comment type="caution">
    <text evidence="1">The sequence shown here is derived from an EMBL/GenBank/DDBJ whole genome shotgun (WGS) entry which is preliminary data.</text>
</comment>
<name>A0A7C4U8J4_UNCW3</name>
<accession>A0A7C4U8J4</accession>
<organism evidence="1">
    <name type="scientific">candidate division WOR-3 bacterium</name>
    <dbReference type="NCBI Taxonomy" id="2052148"/>
    <lineage>
        <taxon>Bacteria</taxon>
        <taxon>Bacteria division WOR-3</taxon>
    </lineage>
</organism>
<sequence length="308" mass="36963">MLLILLCIEEDKFIPEFTPPDIFIENFYFERKKFSEINIGIGNNFDIVNFLRFNENYIYGIYLRKRYLFENLKMNLERFYGNIFLNGEPMNPYFKSNSRLLIPSKIPIIFDLGFSGFKDSILLKSSMEFIVPFEEFLFGFSGGYGKRFFSGIFLQSNGKRITIGMDLIEFLIFSDFYFISLRYSYDFLPYYDFWFGQKSKYFPITSIELLLGIYYLKTGITYNKLFFYFRIKNSEIFFYDRKISITTYNTISNRFFSTRFFLNNSTDYKKIKGSTGIFIIPGKKYLPFIGIMYNFEKYWRLFAGLKLK</sequence>
<dbReference type="EMBL" id="DTHG01000067">
    <property type="protein sequence ID" value="HGW91955.1"/>
    <property type="molecule type" value="Genomic_DNA"/>
</dbReference>
<evidence type="ECO:0000313" key="1">
    <source>
        <dbReference type="EMBL" id="HGW91955.1"/>
    </source>
</evidence>
<reference evidence="1" key="1">
    <citation type="journal article" date="2020" name="mSystems">
        <title>Genome- and Community-Level Interaction Insights into Carbon Utilization and Element Cycling Functions of Hydrothermarchaeota in Hydrothermal Sediment.</title>
        <authorList>
            <person name="Zhou Z."/>
            <person name="Liu Y."/>
            <person name="Xu W."/>
            <person name="Pan J."/>
            <person name="Luo Z.H."/>
            <person name="Li M."/>
        </authorList>
    </citation>
    <scope>NUCLEOTIDE SEQUENCE [LARGE SCALE GENOMIC DNA]</scope>
    <source>
        <strain evidence="1">SpSt-780</strain>
    </source>
</reference>